<comment type="function">
    <text evidence="2">Antitoxin component of a type II toxin-antitoxin (TA) system.</text>
</comment>
<dbReference type="Gene3D" id="6.10.250.330">
    <property type="match status" value="1"/>
</dbReference>
<dbReference type="InterPro" id="IPR006442">
    <property type="entry name" value="Antitoxin_Phd/YefM"/>
</dbReference>
<dbReference type="Pfam" id="PF02604">
    <property type="entry name" value="PhdYeFM_antitox"/>
    <property type="match status" value="1"/>
</dbReference>
<dbReference type="PANTHER" id="PTHR33713">
    <property type="entry name" value="ANTITOXIN YAFN-RELATED"/>
    <property type="match status" value="1"/>
</dbReference>
<evidence type="ECO:0000256" key="1">
    <source>
        <dbReference type="ARBA" id="ARBA00009981"/>
    </source>
</evidence>
<dbReference type="SUPFAM" id="SSF143120">
    <property type="entry name" value="YefM-like"/>
    <property type="match status" value="1"/>
</dbReference>
<protein>
    <recommendedName>
        <fullName evidence="2">Antitoxin</fullName>
    </recommendedName>
</protein>
<proteinExistence type="inferred from homology"/>
<gene>
    <name evidence="3" type="ORF">G6R28_02025</name>
</gene>
<dbReference type="PANTHER" id="PTHR33713:SF6">
    <property type="entry name" value="ANTITOXIN YEFM"/>
    <property type="match status" value="1"/>
</dbReference>
<comment type="similarity">
    <text evidence="1 2">Belongs to the phD/YefM antitoxin family.</text>
</comment>
<comment type="caution">
    <text evidence="3">The sequence shown here is derived from an EMBL/GenBank/DDBJ whole genome shotgun (WGS) entry which is preliminary data.</text>
</comment>
<organism evidence="3 4">
    <name type="scientific">Fructobacillus papyrifericola</name>
    <dbReference type="NCBI Taxonomy" id="2713172"/>
    <lineage>
        <taxon>Bacteria</taxon>
        <taxon>Bacillati</taxon>
        <taxon>Bacillota</taxon>
        <taxon>Bacilli</taxon>
        <taxon>Lactobacillales</taxon>
        <taxon>Lactobacillaceae</taxon>
        <taxon>Fructobacillus</taxon>
    </lineage>
</organism>
<evidence type="ECO:0000313" key="3">
    <source>
        <dbReference type="EMBL" id="MBS9336009.1"/>
    </source>
</evidence>
<dbReference type="Gene3D" id="3.40.1620.10">
    <property type="entry name" value="YefM-like domain"/>
    <property type="match status" value="1"/>
</dbReference>
<evidence type="ECO:0000313" key="4">
    <source>
        <dbReference type="Proteomes" id="UP000735205"/>
    </source>
</evidence>
<reference evidence="3 4" key="1">
    <citation type="submission" date="2020-02" db="EMBL/GenBank/DDBJ databases">
        <title>Fructobacillus sp. isolated from paper mulberry of Taiwan.</title>
        <authorList>
            <person name="Lin S.-T."/>
        </authorList>
    </citation>
    <scope>NUCLEOTIDE SEQUENCE [LARGE SCALE GENOMIC DNA]</scope>
    <source>
        <strain evidence="3 4">M1-21</strain>
    </source>
</reference>
<dbReference type="RefSeq" id="WP_213792569.1">
    <property type="nucleotide sequence ID" value="NZ_JAAMFJ010000001.1"/>
</dbReference>
<evidence type="ECO:0000256" key="2">
    <source>
        <dbReference type="RuleBase" id="RU362080"/>
    </source>
</evidence>
<dbReference type="Proteomes" id="UP000735205">
    <property type="component" value="Unassembled WGS sequence"/>
</dbReference>
<sequence>MQAITYSNVRNNLKRFMQLVNDDAEAVVITSKRSDDNAVLISQDEYENLIENAYIRQSKANVDHINRSLESFRAGQGKTHEWDA</sequence>
<name>A0ABS5QS30_9LACO</name>
<keyword evidence="4" id="KW-1185">Reference proteome</keyword>
<dbReference type="NCBIfam" id="TIGR01552">
    <property type="entry name" value="phd_fam"/>
    <property type="match status" value="1"/>
</dbReference>
<dbReference type="InterPro" id="IPR036165">
    <property type="entry name" value="YefM-like_sf"/>
</dbReference>
<accession>A0ABS5QS30</accession>
<dbReference type="InterPro" id="IPR051405">
    <property type="entry name" value="phD/YefM_antitoxin"/>
</dbReference>
<dbReference type="EMBL" id="JAAMFJ010000001">
    <property type="protein sequence ID" value="MBS9336009.1"/>
    <property type="molecule type" value="Genomic_DNA"/>
</dbReference>